<proteinExistence type="predicted"/>
<dbReference type="Proteomes" id="UP000622890">
    <property type="component" value="Unassembled WGS sequence"/>
</dbReference>
<dbReference type="InterPro" id="IPR000700">
    <property type="entry name" value="PAS-assoc_C"/>
</dbReference>
<accession>A0A934W7I6</accession>
<sequence length="564" mass="61037">MATGSSNDDLDKQATDDQGGSAGKPAAGEVEGNSYHPLGNPGERHWQASTIEDPSLDKRDNLYFAAIEMTRMPMVMTDANAPDNPIVFVNRAFLDLTGYEEDQVLNRNCRFLQGPDTDPDAVAEMRAAIAEMRAVSVDILNYKADGTPFWNAVFMGPVFDRDGNPLYWFSSQVDITQRRASEGAFRQAQKMEAVGQLAAGMAHDFNNLLQVMSGNLEMAAGMAQDHPQLLRLIGNAQKAAKKGSRLTQQLLSFARKQRLDPHRINLNTLLVQFSEMLVRTLGSRVEVRLDLMPGLPHCLLDATHMEMALLNVLINARDAMPEGGTITVGTCIISDAQRLAAHGLPPGSYVALYVVDQGAGMPAEVLRRATEPFFTTKAPGTGLGLAMVHGFAQQSHGRLEIDSQPGRGTTVRMLFPPAGEADWPTQRMQAPGVVTSAARRAGQRILLVEDSDDVRQIAQDSLEAMGYEVLAADSGEEALGLLERRGPVDLLFTDVIMPGGINGLVLAERARQHQPGLPVLLATGVIDASLQEGASASSMHILGKPYRRGELAERVRAVLDGKAE</sequence>
<feature type="domain" description="Histidine kinase" evidence="6">
    <location>
        <begin position="200"/>
        <end position="419"/>
    </location>
</feature>
<dbReference type="SUPFAM" id="SSF52172">
    <property type="entry name" value="CheY-like"/>
    <property type="match status" value="1"/>
</dbReference>
<dbReference type="CDD" id="cd00082">
    <property type="entry name" value="HisKA"/>
    <property type="match status" value="1"/>
</dbReference>
<evidence type="ECO:0000256" key="5">
    <source>
        <dbReference type="SAM" id="MobiDB-lite"/>
    </source>
</evidence>
<dbReference type="SUPFAM" id="SSF55874">
    <property type="entry name" value="ATPase domain of HSP90 chaperone/DNA topoisomerase II/histidine kinase"/>
    <property type="match status" value="1"/>
</dbReference>
<feature type="domain" description="PAS" evidence="8">
    <location>
        <begin position="59"/>
        <end position="132"/>
    </location>
</feature>
<dbReference type="Gene3D" id="3.30.450.20">
    <property type="entry name" value="PAS domain"/>
    <property type="match status" value="1"/>
</dbReference>
<dbReference type="InterPro" id="IPR003661">
    <property type="entry name" value="HisK_dim/P_dom"/>
</dbReference>
<dbReference type="Pfam" id="PF02518">
    <property type="entry name" value="HATPase_c"/>
    <property type="match status" value="1"/>
</dbReference>
<dbReference type="EMBL" id="JAEPBG010000005">
    <property type="protein sequence ID" value="MBK4735628.1"/>
    <property type="molecule type" value="Genomic_DNA"/>
</dbReference>
<dbReference type="Gene3D" id="3.30.565.10">
    <property type="entry name" value="Histidine kinase-like ATPase, C-terminal domain"/>
    <property type="match status" value="1"/>
</dbReference>
<dbReference type="Pfam" id="PF00512">
    <property type="entry name" value="HisKA"/>
    <property type="match status" value="1"/>
</dbReference>
<evidence type="ECO:0000259" key="8">
    <source>
        <dbReference type="PROSITE" id="PS50112"/>
    </source>
</evidence>
<dbReference type="AlphaFoldDB" id="A0A934W7I6"/>
<evidence type="ECO:0000256" key="1">
    <source>
        <dbReference type="ARBA" id="ARBA00000085"/>
    </source>
</evidence>
<dbReference type="Pfam" id="PF00072">
    <property type="entry name" value="Response_reg"/>
    <property type="match status" value="1"/>
</dbReference>
<evidence type="ECO:0000256" key="4">
    <source>
        <dbReference type="PROSITE-ProRule" id="PRU00169"/>
    </source>
</evidence>
<dbReference type="PROSITE" id="PS50113">
    <property type="entry name" value="PAC"/>
    <property type="match status" value="1"/>
</dbReference>
<dbReference type="EC" id="2.7.13.3" evidence="2"/>
<dbReference type="InterPro" id="IPR001789">
    <property type="entry name" value="Sig_transdc_resp-reg_receiver"/>
</dbReference>
<dbReference type="InterPro" id="IPR000014">
    <property type="entry name" value="PAS"/>
</dbReference>
<dbReference type="NCBIfam" id="TIGR00229">
    <property type="entry name" value="sensory_box"/>
    <property type="match status" value="1"/>
</dbReference>
<comment type="caution">
    <text evidence="10">The sequence shown here is derived from an EMBL/GenBank/DDBJ whole genome shotgun (WGS) entry which is preliminary data.</text>
</comment>
<evidence type="ECO:0000313" key="11">
    <source>
        <dbReference type="Proteomes" id="UP000622890"/>
    </source>
</evidence>
<dbReference type="RefSeq" id="WP_200592410.1">
    <property type="nucleotide sequence ID" value="NZ_JAEPBG010000005.1"/>
</dbReference>
<dbReference type="Pfam" id="PF13426">
    <property type="entry name" value="PAS_9"/>
    <property type="match status" value="1"/>
</dbReference>
<gene>
    <name evidence="10" type="ORF">JJB74_13475</name>
</gene>
<dbReference type="InterPro" id="IPR035965">
    <property type="entry name" value="PAS-like_dom_sf"/>
</dbReference>
<name>A0A934W7I6_9BURK</name>
<dbReference type="SUPFAM" id="SSF47384">
    <property type="entry name" value="Homodimeric domain of signal transducing histidine kinase"/>
    <property type="match status" value="1"/>
</dbReference>
<dbReference type="SMART" id="SM00448">
    <property type="entry name" value="REC"/>
    <property type="match status" value="1"/>
</dbReference>
<dbReference type="NCBIfam" id="NF010076">
    <property type="entry name" value="PRK13557.1"/>
    <property type="match status" value="1"/>
</dbReference>
<evidence type="ECO:0000259" key="9">
    <source>
        <dbReference type="PROSITE" id="PS50113"/>
    </source>
</evidence>
<dbReference type="PRINTS" id="PR00344">
    <property type="entry name" value="BCTRLSENSOR"/>
</dbReference>
<dbReference type="GO" id="GO:0000155">
    <property type="term" value="F:phosphorelay sensor kinase activity"/>
    <property type="evidence" value="ECO:0007669"/>
    <property type="project" value="InterPro"/>
</dbReference>
<feature type="region of interest" description="Disordered" evidence="5">
    <location>
        <begin position="1"/>
        <end position="52"/>
    </location>
</feature>
<dbReference type="InterPro" id="IPR011006">
    <property type="entry name" value="CheY-like_superfamily"/>
</dbReference>
<evidence type="ECO:0000259" key="7">
    <source>
        <dbReference type="PROSITE" id="PS50110"/>
    </source>
</evidence>
<keyword evidence="11" id="KW-1185">Reference proteome</keyword>
<dbReference type="InterPro" id="IPR001610">
    <property type="entry name" value="PAC"/>
</dbReference>
<dbReference type="CDD" id="cd00130">
    <property type="entry name" value="PAS"/>
    <property type="match status" value="1"/>
</dbReference>
<dbReference type="PROSITE" id="PS50112">
    <property type="entry name" value="PAS"/>
    <property type="match status" value="1"/>
</dbReference>
<feature type="domain" description="PAC" evidence="9">
    <location>
        <begin position="133"/>
        <end position="187"/>
    </location>
</feature>
<feature type="domain" description="Response regulatory" evidence="7">
    <location>
        <begin position="444"/>
        <end position="559"/>
    </location>
</feature>
<dbReference type="SMART" id="SM00086">
    <property type="entry name" value="PAC"/>
    <property type="match status" value="1"/>
</dbReference>
<dbReference type="InterPro" id="IPR036890">
    <property type="entry name" value="HATPase_C_sf"/>
</dbReference>
<reference evidence="10" key="1">
    <citation type="submission" date="2021-01" db="EMBL/GenBank/DDBJ databases">
        <title>Genome sequence of strain Noviherbaspirillum sp. DKR-6.</title>
        <authorList>
            <person name="Chaudhary D.K."/>
        </authorList>
    </citation>
    <scope>NUCLEOTIDE SEQUENCE</scope>
    <source>
        <strain evidence="10">DKR-6</strain>
    </source>
</reference>
<feature type="modified residue" description="4-aspartylphosphate" evidence="4">
    <location>
        <position position="494"/>
    </location>
</feature>
<dbReference type="InterPro" id="IPR005467">
    <property type="entry name" value="His_kinase_dom"/>
</dbReference>
<dbReference type="SUPFAM" id="SSF55785">
    <property type="entry name" value="PYP-like sensor domain (PAS domain)"/>
    <property type="match status" value="1"/>
</dbReference>
<evidence type="ECO:0000256" key="2">
    <source>
        <dbReference type="ARBA" id="ARBA00012438"/>
    </source>
</evidence>
<dbReference type="PANTHER" id="PTHR43065">
    <property type="entry name" value="SENSOR HISTIDINE KINASE"/>
    <property type="match status" value="1"/>
</dbReference>
<dbReference type="SMART" id="SM00387">
    <property type="entry name" value="HATPase_c"/>
    <property type="match status" value="1"/>
</dbReference>
<comment type="catalytic activity">
    <reaction evidence="1">
        <text>ATP + protein L-histidine = ADP + protein N-phospho-L-histidine.</text>
        <dbReference type="EC" id="2.7.13.3"/>
    </reaction>
</comment>
<dbReference type="InterPro" id="IPR004358">
    <property type="entry name" value="Sig_transdc_His_kin-like_C"/>
</dbReference>
<evidence type="ECO:0000313" key="10">
    <source>
        <dbReference type="EMBL" id="MBK4735628.1"/>
    </source>
</evidence>
<evidence type="ECO:0000259" key="6">
    <source>
        <dbReference type="PROSITE" id="PS50109"/>
    </source>
</evidence>
<evidence type="ECO:0000256" key="3">
    <source>
        <dbReference type="ARBA" id="ARBA00022553"/>
    </source>
</evidence>
<dbReference type="InterPro" id="IPR003594">
    <property type="entry name" value="HATPase_dom"/>
</dbReference>
<dbReference type="InterPro" id="IPR036097">
    <property type="entry name" value="HisK_dim/P_sf"/>
</dbReference>
<keyword evidence="3 4" id="KW-0597">Phosphoprotein</keyword>
<dbReference type="PANTHER" id="PTHR43065:SF42">
    <property type="entry name" value="TWO-COMPONENT SENSOR PPRA"/>
    <property type="match status" value="1"/>
</dbReference>
<dbReference type="Gene3D" id="1.10.287.130">
    <property type="match status" value="1"/>
</dbReference>
<dbReference type="Gene3D" id="3.40.50.2300">
    <property type="match status" value="1"/>
</dbReference>
<protein>
    <recommendedName>
        <fullName evidence="2">histidine kinase</fullName>
        <ecNumber evidence="2">2.7.13.3</ecNumber>
    </recommendedName>
</protein>
<dbReference type="PROSITE" id="PS50109">
    <property type="entry name" value="HIS_KIN"/>
    <property type="match status" value="1"/>
</dbReference>
<organism evidence="10 11">
    <name type="scientific">Noviherbaspirillum pedocola</name>
    <dbReference type="NCBI Taxonomy" id="2801341"/>
    <lineage>
        <taxon>Bacteria</taxon>
        <taxon>Pseudomonadati</taxon>
        <taxon>Pseudomonadota</taxon>
        <taxon>Betaproteobacteria</taxon>
        <taxon>Burkholderiales</taxon>
        <taxon>Oxalobacteraceae</taxon>
        <taxon>Noviherbaspirillum</taxon>
    </lineage>
</organism>
<dbReference type="PROSITE" id="PS50110">
    <property type="entry name" value="RESPONSE_REGULATORY"/>
    <property type="match status" value="1"/>
</dbReference>
<dbReference type="SMART" id="SM00388">
    <property type="entry name" value="HisKA"/>
    <property type="match status" value="1"/>
</dbReference>